<keyword evidence="9" id="KW-1185">Reference proteome</keyword>
<keyword evidence="5 6" id="KW-0472">Membrane</keyword>
<evidence type="ECO:0000256" key="6">
    <source>
        <dbReference type="RuleBase" id="RU365102"/>
    </source>
</evidence>
<dbReference type="OrthoDB" id="442680at2759"/>
<reference evidence="8" key="1">
    <citation type="journal article" date="2020" name="bioRxiv">
        <title>Comparative genomics of Chlamydomonas.</title>
        <authorList>
            <person name="Craig R.J."/>
            <person name="Hasan A.R."/>
            <person name="Ness R.W."/>
            <person name="Keightley P.D."/>
        </authorList>
    </citation>
    <scope>NUCLEOTIDE SEQUENCE</scope>
    <source>
        <strain evidence="8">CCAP 11/173</strain>
    </source>
</reference>
<feature type="transmembrane region" description="Helical" evidence="6">
    <location>
        <begin position="236"/>
        <end position="253"/>
    </location>
</feature>
<feature type="transmembrane region" description="Helical" evidence="6">
    <location>
        <begin position="160"/>
        <end position="182"/>
    </location>
</feature>
<dbReference type="PANTHER" id="PTHR12608">
    <property type="entry name" value="TRANSMEMBRANE PROTEIN HTP-1 RELATED"/>
    <property type="match status" value="1"/>
</dbReference>
<proteinExistence type="inferred from homology"/>
<gene>
    <name evidence="8" type="ORF">HYH02_001426</name>
</gene>
<evidence type="ECO:0000256" key="1">
    <source>
        <dbReference type="ARBA" id="ARBA00004141"/>
    </source>
</evidence>
<dbReference type="GO" id="GO:0005384">
    <property type="term" value="F:manganese ion transmembrane transporter activity"/>
    <property type="evidence" value="ECO:0007669"/>
    <property type="project" value="TreeGrafter"/>
</dbReference>
<evidence type="ECO:0000256" key="3">
    <source>
        <dbReference type="ARBA" id="ARBA00022692"/>
    </source>
</evidence>
<organism evidence="8 9">
    <name type="scientific">Chlamydomonas schloesseri</name>
    <dbReference type="NCBI Taxonomy" id="2026947"/>
    <lineage>
        <taxon>Eukaryota</taxon>
        <taxon>Viridiplantae</taxon>
        <taxon>Chlorophyta</taxon>
        <taxon>core chlorophytes</taxon>
        <taxon>Chlorophyceae</taxon>
        <taxon>CS clade</taxon>
        <taxon>Chlamydomonadales</taxon>
        <taxon>Chlamydomonadaceae</taxon>
        <taxon>Chlamydomonas</taxon>
    </lineage>
</organism>
<dbReference type="GO" id="GO:0032472">
    <property type="term" value="P:Golgi calcium ion transport"/>
    <property type="evidence" value="ECO:0007669"/>
    <property type="project" value="TreeGrafter"/>
</dbReference>
<name>A0A836BD46_9CHLO</name>
<evidence type="ECO:0000313" key="9">
    <source>
        <dbReference type="Proteomes" id="UP000613740"/>
    </source>
</evidence>
<evidence type="ECO:0000313" key="8">
    <source>
        <dbReference type="EMBL" id="KAG2454404.1"/>
    </source>
</evidence>
<feature type="transmembrane region" description="Helical" evidence="6">
    <location>
        <begin position="202"/>
        <end position="224"/>
    </location>
</feature>
<evidence type="ECO:0000256" key="4">
    <source>
        <dbReference type="ARBA" id="ARBA00022989"/>
    </source>
</evidence>
<feature type="transmembrane region" description="Helical" evidence="6">
    <location>
        <begin position="66"/>
        <end position="85"/>
    </location>
</feature>
<keyword evidence="7" id="KW-0175">Coiled coil</keyword>
<keyword evidence="4 6" id="KW-1133">Transmembrane helix</keyword>
<comment type="caution">
    <text evidence="8">The sequence shown here is derived from an EMBL/GenBank/DDBJ whole genome shotgun (WGS) entry which is preliminary data.</text>
</comment>
<evidence type="ECO:0000256" key="2">
    <source>
        <dbReference type="ARBA" id="ARBA00009190"/>
    </source>
</evidence>
<dbReference type="EMBL" id="JAEHOD010000002">
    <property type="protein sequence ID" value="KAG2454404.1"/>
    <property type="molecule type" value="Genomic_DNA"/>
</dbReference>
<dbReference type="GO" id="GO:0016020">
    <property type="term" value="C:membrane"/>
    <property type="evidence" value="ECO:0007669"/>
    <property type="project" value="UniProtKB-SubCell"/>
</dbReference>
<dbReference type="InterPro" id="IPR049555">
    <property type="entry name" value="GDT1-like_CS"/>
</dbReference>
<dbReference type="GO" id="GO:0005794">
    <property type="term" value="C:Golgi apparatus"/>
    <property type="evidence" value="ECO:0007669"/>
    <property type="project" value="TreeGrafter"/>
</dbReference>
<keyword evidence="3 6" id="KW-0812">Transmembrane</keyword>
<evidence type="ECO:0000256" key="5">
    <source>
        <dbReference type="ARBA" id="ARBA00023136"/>
    </source>
</evidence>
<evidence type="ECO:0000256" key="7">
    <source>
        <dbReference type="SAM" id="Coils"/>
    </source>
</evidence>
<sequence>MASPAAATAVGTAAVEVAAKQIADSVLHNRFLIGLFKSLGVILASEIGDKTFFIAAIMAMRNPRMTVFAGAMGALAVMTVLSAALGWAAPNLISKTYTHYAAVALFFFFGLKSLYDAFLKKDDSEESELEQVEHELSDLNKKNASTGKDMKDLEKKKTNFMVTLLGMIFSQIFLKSFTLTFLAEWGDRSQIATIGLAASEDVIGVTIGGIIGHSLCTGAAVLGGRHLATHINEQSVAIFGGIMFLLFGAHALWSGP</sequence>
<feature type="transmembrane region" description="Helical" evidence="6">
    <location>
        <begin position="97"/>
        <end position="115"/>
    </location>
</feature>
<dbReference type="GO" id="GO:0032468">
    <property type="term" value="P:Golgi calcium ion homeostasis"/>
    <property type="evidence" value="ECO:0007669"/>
    <property type="project" value="TreeGrafter"/>
</dbReference>
<dbReference type="PANTHER" id="PTHR12608:SF1">
    <property type="entry name" value="TRANSMEMBRANE PROTEIN 165"/>
    <property type="match status" value="1"/>
</dbReference>
<dbReference type="Pfam" id="PF01169">
    <property type="entry name" value="GDT1"/>
    <property type="match status" value="2"/>
</dbReference>
<comment type="subcellular location">
    <subcellularLocation>
        <location evidence="1 6">Membrane</location>
        <topology evidence="1 6">Multi-pass membrane protein</topology>
    </subcellularLocation>
</comment>
<protein>
    <recommendedName>
        <fullName evidence="6">GDT1 family protein</fullName>
    </recommendedName>
</protein>
<feature type="coiled-coil region" evidence="7">
    <location>
        <begin position="122"/>
        <end position="156"/>
    </location>
</feature>
<dbReference type="InterPro" id="IPR001727">
    <property type="entry name" value="GDT1-like"/>
</dbReference>
<dbReference type="PROSITE" id="PS01214">
    <property type="entry name" value="UPF0016"/>
    <property type="match status" value="1"/>
</dbReference>
<dbReference type="AlphaFoldDB" id="A0A836BD46"/>
<accession>A0A836BD46</accession>
<dbReference type="GO" id="GO:0015085">
    <property type="term" value="F:calcium ion transmembrane transporter activity"/>
    <property type="evidence" value="ECO:0007669"/>
    <property type="project" value="TreeGrafter"/>
</dbReference>
<dbReference type="Proteomes" id="UP000613740">
    <property type="component" value="Unassembled WGS sequence"/>
</dbReference>
<comment type="similarity">
    <text evidence="2 6">Belongs to the GDT1 family.</text>
</comment>